<dbReference type="AlphaFoldDB" id="A0A6J4KM11"/>
<feature type="non-terminal residue" evidence="1">
    <location>
        <position position="1"/>
    </location>
</feature>
<proteinExistence type="predicted"/>
<reference evidence="1" key="1">
    <citation type="submission" date="2020-02" db="EMBL/GenBank/DDBJ databases">
        <authorList>
            <person name="Meier V. D."/>
        </authorList>
    </citation>
    <scope>NUCLEOTIDE SEQUENCE</scope>
    <source>
        <strain evidence="1">AVDCRST_MAG94</strain>
    </source>
</reference>
<organism evidence="1">
    <name type="scientific">uncultured Leptolyngbya sp</name>
    <dbReference type="NCBI Taxonomy" id="332963"/>
    <lineage>
        <taxon>Bacteria</taxon>
        <taxon>Bacillati</taxon>
        <taxon>Cyanobacteriota</taxon>
        <taxon>Cyanophyceae</taxon>
        <taxon>Leptolyngbyales</taxon>
        <taxon>Leptolyngbyaceae</taxon>
        <taxon>Leptolyngbya group</taxon>
        <taxon>Leptolyngbya</taxon>
        <taxon>environmental samples</taxon>
    </lineage>
</organism>
<sequence length="113" mass="12064">HIEIVANFDSASRNALHPGRTHTSLGPTRAGTVDECAALSLLKTSLGSLKRNSAHAHKIPLRSNTMFNHLRGDRLIGARGTSTPALELTAAASTTWVADGKEKGRNALLNMIR</sequence>
<accession>A0A6J4KM11</accession>
<dbReference type="EMBL" id="CADCTY010000285">
    <property type="protein sequence ID" value="CAA9308872.1"/>
    <property type="molecule type" value="Genomic_DNA"/>
</dbReference>
<evidence type="ECO:0000313" key="1">
    <source>
        <dbReference type="EMBL" id="CAA9308872.1"/>
    </source>
</evidence>
<protein>
    <submittedName>
        <fullName evidence="1">Uncharacterized protein</fullName>
    </submittedName>
</protein>
<gene>
    <name evidence="1" type="ORF">AVDCRST_MAG94-840</name>
</gene>
<name>A0A6J4KM11_9CYAN</name>